<dbReference type="RefSeq" id="WP_125172564.1">
    <property type="nucleotide sequence ID" value="NZ_JAPJOD010000012.1"/>
</dbReference>
<feature type="transmembrane region" description="Helical" evidence="9">
    <location>
        <begin position="409"/>
        <end position="426"/>
    </location>
</feature>
<dbReference type="PANTHER" id="PTHR30588">
    <property type="entry name" value="BRANCHED-CHAIN AMINO ACID TRANSPORT SYSTEM 2 CARRIER PROTEIN"/>
    <property type="match status" value="1"/>
</dbReference>
<keyword evidence="8 9" id="KW-0472">Membrane</keyword>
<feature type="transmembrane region" description="Helical" evidence="9">
    <location>
        <begin position="379"/>
        <end position="403"/>
    </location>
</feature>
<keyword evidence="4" id="KW-1003">Cell membrane</keyword>
<feature type="transmembrane region" description="Helical" evidence="9">
    <location>
        <begin position="12"/>
        <end position="31"/>
    </location>
</feature>
<dbReference type="PANTHER" id="PTHR30588:SF0">
    <property type="entry name" value="BRANCHED-CHAIN AMINO ACID PERMEASE BRNQ"/>
    <property type="match status" value="1"/>
</dbReference>
<feature type="transmembrane region" description="Helical" evidence="9">
    <location>
        <begin position="79"/>
        <end position="101"/>
    </location>
</feature>
<feature type="transmembrane region" description="Helical" evidence="9">
    <location>
        <begin position="230"/>
        <end position="252"/>
    </location>
</feature>
<protein>
    <submittedName>
        <fullName evidence="10">Branched-chain amino acid transport system II carrier protein</fullName>
    </submittedName>
</protein>
<gene>
    <name evidence="10" type="primary">brnQ</name>
    <name evidence="10" type="ORF">CXF48_02520</name>
</gene>
<dbReference type="GO" id="GO:0005304">
    <property type="term" value="F:L-valine transmembrane transporter activity"/>
    <property type="evidence" value="ECO:0007669"/>
    <property type="project" value="TreeGrafter"/>
</dbReference>
<dbReference type="GO" id="GO:0015820">
    <property type="term" value="P:L-leucine transport"/>
    <property type="evidence" value="ECO:0007669"/>
    <property type="project" value="TreeGrafter"/>
</dbReference>
<dbReference type="GO" id="GO:0015188">
    <property type="term" value="F:L-isoleucine transmembrane transporter activity"/>
    <property type="evidence" value="ECO:0007669"/>
    <property type="project" value="TreeGrafter"/>
</dbReference>
<name>A0A426Q0M3_9CORY</name>
<comment type="similarity">
    <text evidence="2">Belongs to the branched chain amino acid transporter family.</text>
</comment>
<dbReference type="Pfam" id="PF05525">
    <property type="entry name" value="Branch_AA_trans"/>
    <property type="match status" value="1"/>
</dbReference>
<evidence type="ECO:0000313" key="10">
    <source>
        <dbReference type="EMBL" id="RRO87426.1"/>
    </source>
</evidence>
<feature type="transmembrane region" description="Helical" evidence="9">
    <location>
        <begin position="153"/>
        <end position="173"/>
    </location>
</feature>
<dbReference type="Proteomes" id="UP000276526">
    <property type="component" value="Unassembled WGS sequence"/>
</dbReference>
<dbReference type="EMBL" id="PQNK01000003">
    <property type="protein sequence ID" value="RRO87426.1"/>
    <property type="molecule type" value="Genomic_DNA"/>
</dbReference>
<evidence type="ECO:0000313" key="11">
    <source>
        <dbReference type="Proteomes" id="UP000276526"/>
    </source>
</evidence>
<evidence type="ECO:0000256" key="8">
    <source>
        <dbReference type="ARBA" id="ARBA00023136"/>
    </source>
</evidence>
<dbReference type="InterPro" id="IPR004685">
    <property type="entry name" value="Brnchd-chn_aa_trnsp_Livcs"/>
</dbReference>
<evidence type="ECO:0000256" key="5">
    <source>
        <dbReference type="ARBA" id="ARBA00022692"/>
    </source>
</evidence>
<dbReference type="GO" id="GO:0015818">
    <property type="term" value="P:isoleucine transport"/>
    <property type="evidence" value="ECO:0007669"/>
    <property type="project" value="TreeGrafter"/>
</dbReference>
<evidence type="ECO:0000256" key="1">
    <source>
        <dbReference type="ARBA" id="ARBA00004651"/>
    </source>
</evidence>
<feature type="transmembrane region" description="Helical" evidence="9">
    <location>
        <begin position="126"/>
        <end position="146"/>
    </location>
</feature>
<keyword evidence="5 9" id="KW-0812">Transmembrane</keyword>
<evidence type="ECO:0000256" key="4">
    <source>
        <dbReference type="ARBA" id="ARBA00022475"/>
    </source>
</evidence>
<organism evidence="10 11">
    <name type="scientific">Corynebacterium bovis</name>
    <dbReference type="NCBI Taxonomy" id="36808"/>
    <lineage>
        <taxon>Bacteria</taxon>
        <taxon>Bacillati</taxon>
        <taxon>Actinomycetota</taxon>
        <taxon>Actinomycetes</taxon>
        <taxon>Mycobacteriales</taxon>
        <taxon>Corynebacteriaceae</taxon>
        <taxon>Corynebacterium</taxon>
    </lineage>
</organism>
<dbReference type="GO" id="GO:0005886">
    <property type="term" value="C:plasma membrane"/>
    <property type="evidence" value="ECO:0007669"/>
    <property type="project" value="UniProtKB-SubCell"/>
</dbReference>
<keyword evidence="6" id="KW-0029">Amino-acid transport</keyword>
<dbReference type="GO" id="GO:0015190">
    <property type="term" value="F:L-leucine transmembrane transporter activity"/>
    <property type="evidence" value="ECO:0007669"/>
    <property type="project" value="TreeGrafter"/>
</dbReference>
<reference evidence="10 11" key="1">
    <citation type="submission" date="2018-01" db="EMBL/GenBank/DDBJ databases">
        <title>Twenty Corynebacterium bovis Genomes.</title>
        <authorList>
            <person name="Gulvik C.A."/>
        </authorList>
    </citation>
    <scope>NUCLEOTIDE SEQUENCE [LARGE SCALE GENOMIC DNA]</scope>
    <source>
        <strain evidence="10 11">F6900</strain>
    </source>
</reference>
<evidence type="ECO:0000256" key="9">
    <source>
        <dbReference type="SAM" id="Phobius"/>
    </source>
</evidence>
<feature type="transmembrane region" description="Helical" evidence="9">
    <location>
        <begin position="283"/>
        <end position="308"/>
    </location>
</feature>
<sequence length="446" mass="46290">MTAPRTPRATHVVAVGLMLFSMFFGAGNLIFPSMLGAEAGPDLLPAITGFVITGVLLPVVAVIAVAISGSGVLDLASRAGRVFGVVFSVVAYLSIGSLYAMPRAASTAYTLSVETTLDLHGEWPRLLFSLVFFGVSLALVLVPGTVADSLGKYLTPALLVLIAVLVVVGFTRLHDPAVASSAKYADSPLVTGVLEGYFTMDSVAALAFAIVVVTSFGARGVTDHRTVVRATAVSTLIAGACLLLVYVSLAVLGTKMPDKTSFSDGAELLSRASELTLGDAGAWVFAAVVLLACLTTAVGLITASASFFHELLPRLSYRAWCVVFTVTGLAVANLGLQRILAVSGPVIGFIYPVAITLILLTVFHMTVGTLRIPVTYRAAVTVAVLFSLLDLGRSLGGLVIGWIPLFADGLGWLVPTLVAGAVGYAVDRRRGLHDEALVGGDVEVKA</sequence>
<comment type="subcellular location">
    <subcellularLocation>
        <location evidence="1">Cell membrane</location>
        <topology evidence="1">Multi-pass membrane protein</topology>
    </subcellularLocation>
</comment>
<accession>A0A426Q0M3</accession>
<evidence type="ECO:0000256" key="2">
    <source>
        <dbReference type="ARBA" id="ARBA00008540"/>
    </source>
</evidence>
<proteinExistence type="inferred from homology"/>
<evidence type="ECO:0000256" key="7">
    <source>
        <dbReference type="ARBA" id="ARBA00022989"/>
    </source>
</evidence>
<comment type="caution">
    <text evidence="10">The sequence shown here is derived from an EMBL/GenBank/DDBJ whole genome shotgun (WGS) entry which is preliminary data.</text>
</comment>
<feature type="transmembrane region" description="Helical" evidence="9">
    <location>
        <begin position="197"/>
        <end position="218"/>
    </location>
</feature>
<feature type="transmembrane region" description="Helical" evidence="9">
    <location>
        <begin position="43"/>
        <end position="67"/>
    </location>
</feature>
<feature type="transmembrane region" description="Helical" evidence="9">
    <location>
        <begin position="320"/>
        <end position="340"/>
    </location>
</feature>
<keyword evidence="3" id="KW-0813">Transport</keyword>
<feature type="transmembrane region" description="Helical" evidence="9">
    <location>
        <begin position="346"/>
        <end position="367"/>
    </location>
</feature>
<evidence type="ECO:0000256" key="3">
    <source>
        <dbReference type="ARBA" id="ARBA00022448"/>
    </source>
</evidence>
<dbReference type="NCBIfam" id="TIGR00796">
    <property type="entry name" value="livcs"/>
    <property type="match status" value="1"/>
</dbReference>
<evidence type="ECO:0000256" key="6">
    <source>
        <dbReference type="ARBA" id="ARBA00022970"/>
    </source>
</evidence>
<dbReference type="Gene3D" id="1.20.1740.10">
    <property type="entry name" value="Amino acid/polyamine transporter I"/>
    <property type="match status" value="1"/>
</dbReference>
<dbReference type="AlphaFoldDB" id="A0A426Q0M3"/>
<keyword evidence="7 9" id="KW-1133">Transmembrane helix</keyword>